<protein>
    <recommendedName>
        <fullName evidence="1">F-box domain-containing protein</fullName>
    </recommendedName>
</protein>
<dbReference type="InterPro" id="IPR036047">
    <property type="entry name" value="F-box-like_dom_sf"/>
</dbReference>
<keyword evidence="3" id="KW-1185">Reference proteome</keyword>
<evidence type="ECO:0000259" key="1">
    <source>
        <dbReference type="PROSITE" id="PS50181"/>
    </source>
</evidence>
<accession>A0AAD6HM04</accession>
<dbReference type="SUPFAM" id="SSF81383">
    <property type="entry name" value="F-box domain"/>
    <property type="match status" value="1"/>
</dbReference>
<evidence type="ECO:0000313" key="2">
    <source>
        <dbReference type="EMBL" id="KAJ5727133.1"/>
    </source>
</evidence>
<evidence type="ECO:0000313" key="3">
    <source>
        <dbReference type="Proteomes" id="UP001215712"/>
    </source>
</evidence>
<proteinExistence type="predicted"/>
<feature type="domain" description="F-box" evidence="1">
    <location>
        <begin position="23"/>
        <end position="79"/>
    </location>
</feature>
<dbReference type="AlphaFoldDB" id="A0AAD6HM04"/>
<comment type="caution">
    <text evidence="2">The sequence shown here is derived from an EMBL/GenBank/DDBJ whole genome shotgun (WGS) entry which is preliminary data.</text>
</comment>
<dbReference type="EMBL" id="JAQJAN010000006">
    <property type="protein sequence ID" value="KAJ5727133.1"/>
    <property type="molecule type" value="Genomic_DNA"/>
</dbReference>
<dbReference type="PROSITE" id="PS50181">
    <property type="entry name" value="FBOX"/>
    <property type="match status" value="1"/>
</dbReference>
<reference evidence="2" key="1">
    <citation type="journal article" date="2023" name="IMA Fungus">
        <title>Comparative genomic study of the Penicillium genus elucidates a diverse pangenome and 15 lateral gene transfer events.</title>
        <authorList>
            <person name="Petersen C."/>
            <person name="Sorensen T."/>
            <person name="Nielsen M.R."/>
            <person name="Sondergaard T.E."/>
            <person name="Sorensen J.L."/>
            <person name="Fitzpatrick D.A."/>
            <person name="Frisvad J.C."/>
            <person name="Nielsen K.L."/>
        </authorList>
    </citation>
    <scope>NUCLEOTIDE SEQUENCE</scope>
    <source>
        <strain evidence="2">IBT 17514</strain>
    </source>
</reference>
<dbReference type="Proteomes" id="UP001215712">
    <property type="component" value="Unassembled WGS sequence"/>
</dbReference>
<organism evidence="2 3">
    <name type="scientific">Penicillium malachiteum</name>
    <dbReference type="NCBI Taxonomy" id="1324776"/>
    <lineage>
        <taxon>Eukaryota</taxon>
        <taxon>Fungi</taxon>
        <taxon>Dikarya</taxon>
        <taxon>Ascomycota</taxon>
        <taxon>Pezizomycotina</taxon>
        <taxon>Eurotiomycetes</taxon>
        <taxon>Eurotiomycetidae</taxon>
        <taxon>Eurotiales</taxon>
        <taxon>Aspergillaceae</taxon>
        <taxon>Penicillium</taxon>
    </lineage>
</organism>
<dbReference type="InterPro" id="IPR001810">
    <property type="entry name" value="F-box_dom"/>
</dbReference>
<gene>
    <name evidence="2" type="ORF">N7493_004953</name>
</gene>
<reference evidence="2" key="2">
    <citation type="submission" date="2023-01" db="EMBL/GenBank/DDBJ databases">
        <authorList>
            <person name="Petersen C."/>
        </authorList>
    </citation>
    <scope>NUCLEOTIDE SEQUENCE</scope>
    <source>
        <strain evidence="2">IBT 17514</strain>
    </source>
</reference>
<name>A0AAD6HM04_9EURO</name>
<sequence length="310" mass="36447">MASKKSRKSKACTTPSRNDGNFSRTLFDLPPELIDIIFSEFSVKTLVVITRVCRAIQAKALQILERRLHTLLDREYDDVFLRLGWYTPMKRIKKLITWEYNKMISLNDGDPRDSNGHRSPPLPSVDNFFSIFGLGGPNGDPWFEAGRKWCYYDDDDDFECCNTNMNGDHAEDDINITEDVSLDWNEDFAQFRLRMYLEERSGICKRYKIENKMIRIHRDWLDQWDEKGRHVDHPNEYRLMEHLVWFDDEKTIGLQLAVEREKASHGHGTDVYHVYLGNIWLRTFRLLVEDEAAEKSFKKQQSGVTLLAAR</sequence>